<dbReference type="InterPro" id="IPR001870">
    <property type="entry name" value="B30.2/SPRY"/>
</dbReference>
<evidence type="ECO:0000259" key="1">
    <source>
        <dbReference type="PROSITE" id="PS50188"/>
    </source>
</evidence>
<dbReference type="InterPro" id="IPR013320">
    <property type="entry name" value="ConA-like_dom_sf"/>
</dbReference>
<name>A0A183CHK3_GLOPA</name>
<dbReference type="Proteomes" id="UP000050741">
    <property type="component" value="Unassembled WGS sequence"/>
</dbReference>
<dbReference type="InterPro" id="IPR050618">
    <property type="entry name" value="Ubq-SigPath_Reg"/>
</dbReference>
<dbReference type="InterPro" id="IPR003877">
    <property type="entry name" value="SPRY_dom"/>
</dbReference>
<dbReference type="PROSITE" id="PS50188">
    <property type="entry name" value="B302_SPRY"/>
    <property type="match status" value="1"/>
</dbReference>
<evidence type="ECO:0000313" key="3">
    <source>
        <dbReference type="WBParaSite" id="GPLIN_001235900"/>
    </source>
</evidence>
<keyword evidence="2" id="KW-1185">Reference proteome</keyword>
<dbReference type="AlphaFoldDB" id="A0A183CHK3"/>
<accession>A0A183CHK3</accession>
<evidence type="ECO:0000313" key="2">
    <source>
        <dbReference type="Proteomes" id="UP000050741"/>
    </source>
</evidence>
<feature type="domain" description="B30.2/SPRY" evidence="1">
    <location>
        <begin position="1"/>
        <end position="166"/>
    </location>
</feature>
<dbReference type="InterPro" id="IPR043136">
    <property type="entry name" value="B30.2/SPRY_sf"/>
</dbReference>
<protein>
    <submittedName>
        <fullName evidence="3">B30.2/SPRY domain-containing protein</fullName>
    </submittedName>
</protein>
<dbReference type="Gene3D" id="2.60.120.920">
    <property type="match status" value="1"/>
</dbReference>
<organism evidence="2 3">
    <name type="scientific">Globodera pallida</name>
    <name type="common">Potato cyst nematode worm</name>
    <name type="synonym">Heterodera pallida</name>
    <dbReference type="NCBI Taxonomy" id="36090"/>
    <lineage>
        <taxon>Eukaryota</taxon>
        <taxon>Metazoa</taxon>
        <taxon>Ecdysozoa</taxon>
        <taxon>Nematoda</taxon>
        <taxon>Chromadorea</taxon>
        <taxon>Rhabditida</taxon>
        <taxon>Tylenchina</taxon>
        <taxon>Tylenchomorpha</taxon>
        <taxon>Tylenchoidea</taxon>
        <taxon>Heteroderidae</taxon>
        <taxon>Heteroderinae</taxon>
        <taxon>Globodera</taxon>
    </lineage>
</organism>
<sequence>MGTRITSYNHKENAFAVYCSALAEWPIPKEHCGIFYFEVQILKGNGYIFVGFGTKQMPLDKSVGDYYGTYAYDSWGTLKGHHAVEGCDFDLYGRPYIVKGIPEFGAGDVVGCGVNLATRQIFYTKNGELLLGAANLFVNSVADLFPSVTLYGPRDKIEANFGQTNFAFKF</sequence>
<reference evidence="2" key="1">
    <citation type="submission" date="2013-12" db="EMBL/GenBank/DDBJ databases">
        <authorList>
            <person name="Aslett M."/>
        </authorList>
    </citation>
    <scope>NUCLEOTIDE SEQUENCE [LARGE SCALE GENOMIC DNA]</scope>
    <source>
        <strain evidence="2">Lindley</strain>
    </source>
</reference>
<dbReference type="WBParaSite" id="GPLIN_001235900">
    <property type="protein sequence ID" value="GPLIN_001235900"/>
    <property type="gene ID" value="GPLIN_001235900"/>
</dbReference>
<reference evidence="3" key="3">
    <citation type="submission" date="2016-06" db="UniProtKB">
        <authorList>
            <consortium name="WormBaseParasite"/>
        </authorList>
    </citation>
    <scope>IDENTIFICATION</scope>
</reference>
<dbReference type="SUPFAM" id="SSF49899">
    <property type="entry name" value="Concanavalin A-like lectins/glucanases"/>
    <property type="match status" value="1"/>
</dbReference>
<reference evidence="2" key="2">
    <citation type="submission" date="2014-05" db="EMBL/GenBank/DDBJ databases">
        <title>The genome and life-stage specific transcriptomes of Globodera pallida elucidate key aspects of plant parasitism by a cyst nematode.</title>
        <authorList>
            <person name="Cotton J.A."/>
            <person name="Lilley C.J."/>
            <person name="Jones L.M."/>
            <person name="Kikuchi T."/>
            <person name="Reid A.J."/>
            <person name="Thorpe P."/>
            <person name="Tsai I.J."/>
            <person name="Beasley H."/>
            <person name="Blok V."/>
            <person name="Cock P.J.A."/>
            <person name="Van den Akker S.E."/>
            <person name="Holroyd N."/>
            <person name="Hunt M."/>
            <person name="Mantelin S."/>
            <person name="Naghra H."/>
            <person name="Pain A."/>
            <person name="Palomares-Rius J.E."/>
            <person name="Zarowiecki M."/>
            <person name="Berriman M."/>
            <person name="Jones J.T."/>
            <person name="Urwin P.E."/>
        </authorList>
    </citation>
    <scope>NUCLEOTIDE SEQUENCE [LARGE SCALE GENOMIC DNA]</scope>
    <source>
        <strain evidence="2">Lindley</strain>
    </source>
</reference>
<dbReference type="Pfam" id="PF00622">
    <property type="entry name" value="SPRY"/>
    <property type="match status" value="1"/>
</dbReference>
<dbReference type="PANTHER" id="PTHR12864">
    <property type="entry name" value="RAN BINDING PROTEIN 9-RELATED"/>
    <property type="match status" value="1"/>
</dbReference>
<dbReference type="SMART" id="SM00449">
    <property type="entry name" value="SPRY"/>
    <property type="match status" value="1"/>
</dbReference>
<proteinExistence type="predicted"/>